<dbReference type="InterPro" id="IPR058240">
    <property type="entry name" value="rSAM_sf"/>
</dbReference>
<keyword evidence="3" id="KW-0479">Metal-binding</keyword>
<keyword evidence="5" id="KW-0411">Iron-sulfur</keyword>
<evidence type="ECO:0000259" key="6">
    <source>
        <dbReference type="PROSITE" id="PS51918"/>
    </source>
</evidence>
<dbReference type="SFLD" id="SFLDG01386">
    <property type="entry name" value="main_SPASM_domain-containing"/>
    <property type="match status" value="1"/>
</dbReference>
<evidence type="ECO:0000313" key="7">
    <source>
        <dbReference type="EMBL" id="OGI88528.1"/>
    </source>
</evidence>
<dbReference type="SUPFAM" id="SSF102114">
    <property type="entry name" value="Radical SAM enzymes"/>
    <property type="match status" value="1"/>
</dbReference>
<dbReference type="SFLD" id="SFLDS00029">
    <property type="entry name" value="Radical_SAM"/>
    <property type="match status" value="1"/>
</dbReference>
<dbReference type="GO" id="GO:0046872">
    <property type="term" value="F:metal ion binding"/>
    <property type="evidence" value="ECO:0007669"/>
    <property type="project" value="UniProtKB-KW"/>
</dbReference>
<dbReference type="AlphaFoldDB" id="A0A1F6X377"/>
<evidence type="ECO:0000256" key="3">
    <source>
        <dbReference type="ARBA" id="ARBA00022723"/>
    </source>
</evidence>
<feature type="domain" description="Radical SAM core" evidence="6">
    <location>
        <begin position="56"/>
        <end position="280"/>
    </location>
</feature>
<organism evidence="7 8">
    <name type="scientific">Candidatus Nomurabacteria bacterium RIFCSPLOWO2_01_FULL_33_24</name>
    <dbReference type="NCBI Taxonomy" id="1801765"/>
    <lineage>
        <taxon>Bacteria</taxon>
        <taxon>Candidatus Nomuraibacteriota</taxon>
    </lineage>
</organism>
<dbReference type="Pfam" id="PF04055">
    <property type="entry name" value="Radical_SAM"/>
    <property type="match status" value="1"/>
</dbReference>
<dbReference type="PANTHER" id="PTHR43273">
    <property type="entry name" value="ANAEROBIC SULFATASE-MATURATING ENZYME HOMOLOG ASLB-RELATED"/>
    <property type="match status" value="1"/>
</dbReference>
<evidence type="ECO:0000256" key="2">
    <source>
        <dbReference type="ARBA" id="ARBA00022691"/>
    </source>
</evidence>
<evidence type="ECO:0000256" key="1">
    <source>
        <dbReference type="ARBA" id="ARBA00001966"/>
    </source>
</evidence>
<dbReference type="GO" id="GO:0051536">
    <property type="term" value="F:iron-sulfur cluster binding"/>
    <property type="evidence" value="ECO:0007669"/>
    <property type="project" value="UniProtKB-KW"/>
</dbReference>
<dbReference type="SFLD" id="SFLDG01067">
    <property type="entry name" value="SPASM/twitch_domain_containing"/>
    <property type="match status" value="1"/>
</dbReference>
<dbReference type="GO" id="GO:0016491">
    <property type="term" value="F:oxidoreductase activity"/>
    <property type="evidence" value="ECO:0007669"/>
    <property type="project" value="InterPro"/>
</dbReference>
<dbReference type="InterPro" id="IPR023885">
    <property type="entry name" value="4Fe4S-binding_SPASM_dom"/>
</dbReference>
<dbReference type="SFLD" id="SFLDG01384">
    <property type="entry name" value="thioether_bond_formation_requi"/>
    <property type="match status" value="1"/>
</dbReference>
<dbReference type="InterPro" id="IPR007197">
    <property type="entry name" value="rSAM"/>
</dbReference>
<dbReference type="NCBIfam" id="TIGR04085">
    <property type="entry name" value="rSAM_more_4Fe4S"/>
    <property type="match status" value="1"/>
</dbReference>
<evidence type="ECO:0000313" key="8">
    <source>
        <dbReference type="Proteomes" id="UP000185809"/>
    </source>
</evidence>
<keyword evidence="4" id="KW-0408">Iron</keyword>
<proteinExistence type="predicted"/>
<keyword evidence="2" id="KW-0949">S-adenosyl-L-methionine</keyword>
<name>A0A1F6X377_9BACT</name>
<dbReference type="EMBL" id="MFUP01000001">
    <property type="protein sequence ID" value="OGI88528.1"/>
    <property type="molecule type" value="Genomic_DNA"/>
</dbReference>
<accession>A0A1F6X377</accession>
<evidence type="ECO:0000256" key="5">
    <source>
        <dbReference type="ARBA" id="ARBA00023014"/>
    </source>
</evidence>
<dbReference type="Proteomes" id="UP000185809">
    <property type="component" value="Unassembled WGS sequence"/>
</dbReference>
<dbReference type="InterPro" id="IPR013785">
    <property type="entry name" value="Aldolase_TIM"/>
</dbReference>
<protein>
    <recommendedName>
        <fullName evidence="6">Radical SAM core domain-containing protein</fullName>
    </recommendedName>
</protein>
<comment type="caution">
    <text evidence="7">The sequence shown here is derived from an EMBL/GenBank/DDBJ whole genome shotgun (WGS) entry which is preliminary data.</text>
</comment>
<comment type="cofactor">
    <cofactor evidence="1">
        <name>[4Fe-4S] cluster</name>
        <dbReference type="ChEBI" id="CHEBI:49883"/>
    </cofactor>
</comment>
<dbReference type="CDD" id="cd01335">
    <property type="entry name" value="Radical_SAM"/>
    <property type="match status" value="1"/>
</dbReference>
<gene>
    <name evidence="7" type="ORF">A2995_00020</name>
</gene>
<sequence length="415" mass="47160">MCKHKIFKINNEDKVIIFIPTLSKVYLVSKEKSNKIPSYIYGNNSCSTSQVNNLPDYFFLGTNLILTNHCNLACVYCYGNYGPKKNITMKKEVAVAAIDYIAECAKKSDRNLIYANMFGGEPTQAWDIMVTAINYLREKAVEIGCRSRATISTNGCMSLSQAEWLADNLDRISISLDGNKKIQNAHRSNSFDEVFKVAKRIYEIAPKKLGFRSTVSEFSVNDLPETVEFFGKNFPQCNQAYETLFGIGRGQNSKYGAPSYSVFFKKFLESLKIAEKFNCKLRTSVLNLGGINTEFCGIAGRNFMITPDGRCTTCNRMSENSSSENPFSYGHFDPETNSWRFEKKSYQNLKDFSSQSIPECKECFAFSSCRGDCAANKFIIDSKNFWKTKSYRCKEIRDFVKNILLYILEKESLLA</sequence>
<dbReference type="Gene3D" id="3.20.20.70">
    <property type="entry name" value="Aldolase class I"/>
    <property type="match status" value="1"/>
</dbReference>
<reference evidence="7 8" key="1">
    <citation type="journal article" date="2016" name="Nat. Commun.">
        <title>Thousands of microbial genomes shed light on interconnected biogeochemical processes in an aquifer system.</title>
        <authorList>
            <person name="Anantharaman K."/>
            <person name="Brown C.T."/>
            <person name="Hug L.A."/>
            <person name="Sharon I."/>
            <person name="Castelle C.J."/>
            <person name="Probst A.J."/>
            <person name="Thomas B.C."/>
            <person name="Singh A."/>
            <person name="Wilkins M.J."/>
            <person name="Karaoz U."/>
            <person name="Brodie E.L."/>
            <person name="Williams K.H."/>
            <person name="Hubbard S.S."/>
            <person name="Banfield J.F."/>
        </authorList>
    </citation>
    <scope>NUCLEOTIDE SEQUENCE [LARGE SCALE GENOMIC DNA]</scope>
</reference>
<evidence type="ECO:0000256" key="4">
    <source>
        <dbReference type="ARBA" id="ARBA00023004"/>
    </source>
</evidence>
<dbReference type="PANTHER" id="PTHR43273:SF8">
    <property type="entry name" value="RADICAL SAM DOMAIN PROTEIN"/>
    <property type="match status" value="1"/>
</dbReference>
<dbReference type="InterPro" id="IPR023867">
    <property type="entry name" value="Sulphatase_maturase_rSAM"/>
</dbReference>
<dbReference type="PROSITE" id="PS51918">
    <property type="entry name" value="RADICAL_SAM"/>
    <property type="match status" value="1"/>
</dbReference>